<evidence type="ECO:0000256" key="8">
    <source>
        <dbReference type="ARBA" id="ARBA00022989"/>
    </source>
</evidence>
<dbReference type="InterPro" id="IPR051045">
    <property type="entry name" value="TonB-dependent_transducer"/>
</dbReference>
<evidence type="ECO:0000256" key="6">
    <source>
        <dbReference type="ARBA" id="ARBA00022692"/>
    </source>
</evidence>
<dbReference type="InterPro" id="IPR037682">
    <property type="entry name" value="TonB_C"/>
</dbReference>
<evidence type="ECO:0000256" key="10">
    <source>
        <dbReference type="SAM" id="MobiDB-lite"/>
    </source>
</evidence>
<dbReference type="InterPro" id="IPR006260">
    <property type="entry name" value="TonB/TolA_C"/>
</dbReference>
<evidence type="ECO:0000256" key="1">
    <source>
        <dbReference type="ARBA" id="ARBA00004383"/>
    </source>
</evidence>
<dbReference type="Proteomes" id="UP000321599">
    <property type="component" value="Unassembled WGS sequence"/>
</dbReference>
<dbReference type="SUPFAM" id="SSF74653">
    <property type="entry name" value="TolA/TonB C-terminal domain"/>
    <property type="match status" value="1"/>
</dbReference>
<dbReference type="Gene3D" id="3.30.1150.10">
    <property type="match status" value="1"/>
</dbReference>
<dbReference type="PANTHER" id="PTHR33446">
    <property type="entry name" value="PROTEIN TONB-RELATED"/>
    <property type="match status" value="1"/>
</dbReference>
<dbReference type="Pfam" id="PF03544">
    <property type="entry name" value="TonB_C"/>
    <property type="match status" value="1"/>
</dbReference>
<feature type="region of interest" description="Disordered" evidence="10">
    <location>
        <begin position="77"/>
        <end position="99"/>
    </location>
</feature>
<dbReference type="PANTHER" id="PTHR33446:SF2">
    <property type="entry name" value="PROTEIN TONB"/>
    <property type="match status" value="1"/>
</dbReference>
<keyword evidence="14" id="KW-1185">Reference proteome</keyword>
<evidence type="ECO:0000256" key="2">
    <source>
        <dbReference type="ARBA" id="ARBA00006555"/>
    </source>
</evidence>
<dbReference type="PRINTS" id="PR01374">
    <property type="entry name" value="TONBPROTEIN"/>
</dbReference>
<keyword evidence="5" id="KW-0997">Cell inner membrane</keyword>
<evidence type="ECO:0000256" key="3">
    <source>
        <dbReference type="ARBA" id="ARBA00022448"/>
    </source>
</evidence>
<sequence length="229" mass="25732">MIRYISNSTKTQSFCLTTILFLPFLWLGLNLLKPITPSISNDSSISLSQIIQAPSKQASPAPTHNIEPIIEPITKPLEPIKNPPIKKPRHRPKPAIKPATKPIPEQVTQMATTNANSQAPLAQVNSAEQIESFNISNSTNHPFLATIKSAIDKEHRYPRMARKLKQQGEVVVKFTWTKDMKLKFLKIIKGSPYEILNDAALTTILDASKRFPKYDKTIEIQIPLVYKIS</sequence>
<accession>A0ABY3G7K9</accession>
<protein>
    <submittedName>
        <fullName evidence="13">Energy transducer TonB</fullName>
    </submittedName>
</protein>
<comment type="caution">
    <text evidence="13">The sequence shown here is derived from an EMBL/GenBank/DDBJ whole genome shotgun (WGS) entry which is preliminary data.</text>
</comment>
<proteinExistence type="inferred from homology"/>
<evidence type="ECO:0000259" key="12">
    <source>
        <dbReference type="PROSITE" id="PS52015"/>
    </source>
</evidence>
<evidence type="ECO:0000256" key="7">
    <source>
        <dbReference type="ARBA" id="ARBA00022927"/>
    </source>
</evidence>
<comment type="similarity">
    <text evidence="2">Belongs to the TonB family.</text>
</comment>
<name>A0ABY3G7K9_9BACT</name>
<dbReference type="NCBIfam" id="TIGR01352">
    <property type="entry name" value="tonB_Cterm"/>
    <property type="match status" value="1"/>
</dbReference>
<evidence type="ECO:0000256" key="11">
    <source>
        <dbReference type="SAM" id="Phobius"/>
    </source>
</evidence>
<feature type="transmembrane region" description="Helical" evidence="11">
    <location>
        <begin position="12"/>
        <end position="32"/>
    </location>
</feature>
<comment type="subcellular location">
    <subcellularLocation>
        <location evidence="1">Cell inner membrane</location>
        <topology evidence="1">Single-pass membrane protein</topology>
        <orientation evidence="1">Periplasmic side</orientation>
    </subcellularLocation>
</comment>
<keyword evidence="3" id="KW-0813">Transport</keyword>
<evidence type="ECO:0000313" key="14">
    <source>
        <dbReference type="Proteomes" id="UP000321599"/>
    </source>
</evidence>
<evidence type="ECO:0000256" key="4">
    <source>
        <dbReference type="ARBA" id="ARBA00022475"/>
    </source>
</evidence>
<keyword evidence="4" id="KW-1003">Cell membrane</keyword>
<dbReference type="EMBL" id="VOAV01000026">
    <property type="protein sequence ID" value="TWO28338.1"/>
    <property type="molecule type" value="Genomic_DNA"/>
</dbReference>
<evidence type="ECO:0000256" key="5">
    <source>
        <dbReference type="ARBA" id="ARBA00022519"/>
    </source>
</evidence>
<organism evidence="13 14">
    <name type="scientific">Campylobacter lanienae</name>
    <dbReference type="NCBI Taxonomy" id="75658"/>
    <lineage>
        <taxon>Bacteria</taxon>
        <taxon>Pseudomonadati</taxon>
        <taxon>Campylobacterota</taxon>
        <taxon>Epsilonproteobacteria</taxon>
        <taxon>Campylobacterales</taxon>
        <taxon>Campylobacteraceae</taxon>
        <taxon>Campylobacter</taxon>
    </lineage>
</organism>
<keyword evidence="8 11" id="KW-1133">Transmembrane helix</keyword>
<keyword evidence="6 11" id="KW-0812">Transmembrane</keyword>
<keyword evidence="7" id="KW-0653">Protein transport</keyword>
<feature type="domain" description="TonB C-terminal" evidence="12">
    <location>
        <begin position="142"/>
        <end position="229"/>
    </location>
</feature>
<feature type="compositionally biased region" description="Basic residues" evidence="10">
    <location>
        <begin position="84"/>
        <end position="94"/>
    </location>
</feature>
<evidence type="ECO:0000313" key="13">
    <source>
        <dbReference type="EMBL" id="TWO28338.1"/>
    </source>
</evidence>
<dbReference type="InterPro" id="IPR003538">
    <property type="entry name" value="TonB"/>
</dbReference>
<gene>
    <name evidence="13" type="ORF">XK09_05755</name>
</gene>
<dbReference type="PROSITE" id="PS52015">
    <property type="entry name" value="TONB_CTD"/>
    <property type="match status" value="1"/>
</dbReference>
<evidence type="ECO:0000256" key="9">
    <source>
        <dbReference type="ARBA" id="ARBA00023136"/>
    </source>
</evidence>
<reference evidence="13 14" key="1">
    <citation type="submission" date="2019-07" db="EMBL/GenBank/DDBJ databases">
        <title>Rapid identification of Enteric Bacteria from Whole Genome Sequences (WGS) using Average Nucleotide Identity (ANI).</title>
        <authorList>
            <person name="Lane C."/>
        </authorList>
    </citation>
    <scope>NUCLEOTIDE SEQUENCE [LARGE SCALE GENOMIC DNA]</scope>
    <source>
        <strain evidence="13 14">2013D-9588</strain>
    </source>
</reference>
<dbReference type="RefSeq" id="WP_147499028.1">
    <property type="nucleotide sequence ID" value="NZ_VOAV01000026.1"/>
</dbReference>
<keyword evidence="9 11" id="KW-0472">Membrane</keyword>